<comment type="catalytic activity">
    <reaction evidence="6">
        <text>cytidine(1402) in 16S rRNA + S-adenosyl-L-methionine = N(4)-methylcytidine(1402) in 16S rRNA + S-adenosyl-L-homocysteine + H(+)</text>
        <dbReference type="Rhea" id="RHEA:42928"/>
        <dbReference type="Rhea" id="RHEA-COMP:10286"/>
        <dbReference type="Rhea" id="RHEA-COMP:10287"/>
        <dbReference type="ChEBI" id="CHEBI:15378"/>
        <dbReference type="ChEBI" id="CHEBI:57856"/>
        <dbReference type="ChEBI" id="CHEBI:59789"/>
        <dbReference type="ChEBI" id="CHEBI:74506"/>
        <dbReference type="ChEBI" id="CHEBI:82748"/>
        <dbReference type="EC" id="2.1.1.199"/>
    </reaction>
</comment>
<feature type="binding site" evidence="6">
    <location>
        <begin position="36"/>
        <end position="38"/>
    </location>
    <ligand>
        <name>S-adenosyl-L-methionine</name>
        <dbReference type="ChEBI" id="CHEBI:59789"/>
    </ligand>
</feature>
<dbReference type="NCBIfam" id="TIGR00006">
    <property type="entry name" value="16S rRNA (cytosine(1402)-N(4))-methyltransferase RsmH"/>
    <property type="match status" value="1"/>
</dbReference>
<evidence type="ECO:0000313" key="8">
    <source>
        <dbReference type="EMBL" id="OFW59596.1"/>
    </source>
</evidence>
<dbReference type="Gene3D" id="1.10.150.170">
    <property type="entry name" value="Putative methyltransferase TM0872, insert domain"/>
    <property type="match status" value="1"/>
</dbReference>
<sequence>MEEGEVVHVPVLLHEVIGHLNPRPGIVLVDATVGDGGHALALLEDMGGEGCLIGLDRDKQALERARLRLRRFGEQVILYHANFSQLEEVLEDVPEESSAEGVNGFLFDLGVSSLQLGEAERGFSFRQPARLDMRMDTDRELDAWKVVNRYEERELARIIREYGEERWASRIARRIAIERKRAPIDTTDRLAEIIKDSIPAAARRTGGHPARRTFQALRLEVNGELRSLEEALPQTVQWLKKGGRIAVISYHSLEDRIVKRFFSEHGSFCRCSMDFAGCTCEAEETLRIVTRKPVTPSQDEITANPRARSAKLRVAEKR</sequence>
<feature type="binding site" evidence="6">
    <location>
        <position position="115"/>
    </location>
    <ligand>
        <name>S-adenosyl-L-methionine</name>
        <dbReference type="ChEBI" id="CHEBI:59789"/>
    </ligand>
</feature>
<comment type="function">
    <text evidence="6">Specifically methylates the N4 position of cytidine in position 1402 (C1402) of 16S rRNA.</text>
</comment>
<keyword evidence="2 6" id="KW-0698">rRNA processing</keyword>
<comment type="caution">
    <text evidence="8">The sequence shown here is derived from an EMBL/GenBank/DDBJ whole genome shotgun (WGS) entry which is preliminary data.</text>
</comment>
<feature type="region of interest" description="Disordered" evidence="7">
    <location>
        <begin position="295"/>
        <end position="318"/>
    </location>
</feature>
<dbReference type="Pfam" id="PF01795">
    <property type="entry name" value="Methyltransf_5"/>
    <property type="match status" value="1"/>
</dbReference>
<evidence type="ECO:0000256" key="1">
    <source>
        <dbReference type="ARBA" id="ARBA00010396"/>
    </source>
</evidence>
<dbReference type="HAMAP" id="MF_01007">
    <property type="entry name" value="16SrRNA_methyltr_H"/>
    <property type="match status" value="1"/>
</dbReference>
<comment type="subcellular location">
    <subcellularLocation>
        <location evidence="6">Cytoplasm</location>
    </subcellularLocation>
</comment>
<name>A0A1F2WS35_9ACTN</name>
<dbReference type="InterPro" id="IPR023397">
    <property type="entry name" value="SAM-dep_MeTrfase_MraW_recog"/>
</dbReference>
<proteinExistence type="inferred from homology"/>
<keyword evidence="6" id="KW-0963">Cytoplasm</keyword>
<dbReference type="GO" id="GO:0071424">
    <property type="term" value="F:rRNA (cytosine-N4-)-methyltransferase activity"/>
    <property type="evidence" value="ECO:0007669"/>
    <property type="project" value="UniProtKB-UniRule"/>
</dbReference>
<dbReference type="GO" id="GO:0005737">
    <property type="term" value="C:cytoplasm"/>
    <property type="evidence" value="ECO:0007669"/>
    <property type="project" value="UniProtKB-SubCell"/>
</dbReference>
<feature type="binding site" evidence="6">
    <location>
        <position position="56"/>
    </location>
    <ligand>
        <name>S-adenosyl-L-methionine</name>
        <dbReference type="ChEBI" id="CHEBI:59789"/>
    </ligand>
</feature>
<reference evidence="8 9" key="1">
    <citation type="journal article" date="2016" name="Nat. Commun.">
        <title>Thousands of microbial genomes shed light on interconnected biogeochemical processes in an aquifer system.</title>
        <authorList>
            <person name="Anantharaman K."/>
            <person name="Brown C.T."/>
            <person name="Hug L.A."/>
            <person name="Sharon I."/>
            <person name="Castelle C.J."/>
            <person name="Probst A.J."/>
            <person name="Thomas B.C."/>
            <person name="Singh A."/>
            <person name="Wilkins M.J."/>
            <person name="Karaoz U."/>
            <person name="Brodie E.L."/>
            <person name="Williams K.H."/>
            <person name="Hubbard S.S."/>
            <person name="Banfield J.F."/>
        </authorList>
    </citation>
    <scope>NUCLEOTIDE SEQUENCE [LARGE SCALE GENOMIC DNA]</scope>
</reference>
<dbReference type="InterPro" id="IPR002903">
    <property type="entry name" value="RsmH"/>
</dbReference>
<feature type="binding site" evidence="6">
    <location>
        <position position="83"/>
    </location>
    <ligand>
        <name>S-adenosyl-L-methionine</name>
        <dbReference type="ChEBI" id="CHEBI:59789"/>
    </ligand>
</feature>
<keyword evidence="3 6" id="KW-0489">Methyltransferase</keyword>
<evidence type="ECO:0000256" key="4">
    <source>
        <dbReference type="ARBA" id="ARBA00022679"/>
    </source>
</evidence>
<organism evidence="8 9">
    <name type="scientific">Candidatus Solincola sediminis</name>
    <dbReference type="NCBI Taxonomy" id="1797199"/>
    <lineage>
        <taxon>Bacteria</taxon>
        <taxon>Bacillati</taxon>
        <taxon>Actinomycetota</taxon>
        <taxon>Candidatus Geothermincolia</taxon>
        <taxon>Candidatus Geothermincolales</taxon>
        <taxon>Candidatus Geothermincolaceae</taxon>
        <taxon>Candidatus Solincola</taxon>
    </lineage>
</organism>
<dbReference type="SUPFAM" id="SSF53335">
    <property type="entry name" value="S-adenosyl-L-methionine-dependent methyltransferases"/>
    <property type="match status" value="1"/>
</dbReference>
<comment type="similarity">
    <text evidence="1 6">Belongs to the methyltransferase superfamily. RsmH family.</text>
</comment>
<evidence type="ECO:0000313" key="9">
    <source>
        <dbReference type="Proteomes" id="UP000177876"/>
    </source>
</evidence>
<dbReference type="SUPFAM" id="SSF81799">
    <property type="entry name" value="Putative methyltransferase TM0872, insert domain"/>
    <property type="match status" value="1"/>
</dbReference>
<keyword evidence="4 6" id="KW-0808">Transferase</keyword>
<dbReference type="EMBL" id="MELK01000013">
    <property type="protein sequence ID" value="OFW59596.1"/>
    <property type="molecule type" value="Genomic_DNA"/>
</dbReference>
<dbReference type="PANTHER" id="PTHR11265">
    <property type="entry name" value="S-ADENOSYL-METHYLTRANSFERASE MRAW"/>
    <property type="match status" value="1"/>
</dbReference>
<dbReference type="Gene3D" id="3.40.50.150">
    <property type="entry name" value="Vaccinia Virus protein VP39"/>
    <property type="match status" value="1"/>
</dbReference>
<dbReference type="GO" id="GO:0070475">
    <property type="term" value="P:rRNA base methylation"/>
    <property type="evidence" value="ECO:0007669"/>
    <property type="project" value="UniProtKB-UniRule"/>
</dbReference>
<dbReference type="Proteomes" id="UP000177876">
    <property type="component" value="Unassembled WGS sequence"/>
</dbReference>
<protein>
    <recommendedName>
        <fullName evidence="6">Ribosomal RNA small subunit methyltransferase H</fullName>
        <ecNumber evidence="6">2.1.1.199</ecNumber>
    </recommendedName>
    <alternativeName>
        <fullName evidence="6">16S rRNA m(4)C1402 methyltransferase</fullName>
    </alternativeName>
    <alternativeName>
        <fullName evidence="6">rRNA (cytosine-N(4)-)-methyltransferase RsmH</fullName>
    </alternativeName>
</protein>
<dbReference type="PIRSF" id="PIRSF004486">
    <property type="entry name" value="MraW"/>
    <property type="match status" value="1"/>
</dbReference>
<evidence type="ECO:0000256" key="6">
    <source>
        <dbReference type="HAMAP-Rule" id="MF_01007"/>
    </source>
</evidence>
<dbReference type="AlphaFoldDB" id="A0A1F2WS35"/>
<feature type="binding site" evidence="6">
    <location>
        <position position="108"/>
    </location>
    <ligand>
        <name>S-adenosyl-L-methionine</name>
        <dbReference type="ChEBI" id="CHEBI:59789"/>
    </ligand>
</feature>
<dbReference type="EC" id="2.1.1.199" evidence="6"/>
<evidence type="ECO:0000256" key="5">
    <source>
        <dbReference type="ARBA" id="ARBA00022691"/>
    </source>
</evidence>
<evidence type="ECO:0000256" key="2">
    <source>
        <dbReference type="ARBA" id="ARBA00022552"/>
    </source>
</evidence>
<dbReference type="PANTHER" id="PTHR11265:SF0">
    <property type="entry name" value="12S RRNA N4-METHYLCYTIDINE METHYLTRANSFERASE"/>
    <property type="match status" value="1"/>
</dbReference>
<evidence type="ECO:0000256" key="3">
    <source>
        <dbReference type="ARBA" id="ARBA00022603"/>
    </source>
</evidence>
<gene>
    <name evidence="6" type="primary">rsmH</name>
    <name evidence="8" type="ORF">A2Y75_01285</name>
</gene>
<keyword evidence="5 6" id="KW-0949">S-adenosyl-L-methionine</keyword>
<dbReference type="STRING" id="1797197.A2Y75_01285"/>
<evidence type="ECO:0000256" key="7">
    <source>
        <dbReference type="SAM" id="MobiDB-lite"/>
    </source>
</evidence>
<accession>A0A1F2WS35</accession>
<dbReference type="InterPro" id="IPR029063">
    <property type="entry name" value="SAM-dependent_MTases_sf"/>
</dbReference>